<keyword evidence="20" id="KW-1185">Reference proteome</keyword>
<keyword evidence="10" id="KW-1015">Disulfide bond</keyword>
<feature type="region of interest" description="Disordered" evidence="17">
    <location>
        <begin position="278"/>
        <end position="300"/>
    </location>
</feature>
<keyword evidence="8 21" id="KW-0418">Kinase</keyword>
<dbReference type="GO" id="GO:0004674">
    <property type="term" value="F:protein serine/threonine kinase activity"/>
    <property type="evidence" value="ECO:0007669"/>
    <property type="project" value="UniProtKB-KW"/>
</dbReference>
<dbReference type="OrthoDB" id="301415at2759"/>
<keyword evidence="4" id="KW-1003">Cell membrane</keyword>
<feature type="compositionally biased region" description="Polar residues" evidence="17">
    <location>
        <begin position="1134"/>
        <end position="1143"/>
    </location>
</feature>
<dbReference type="InterPro" id="IPR013098">
    <property type="entry name" value="Ig_I-set"/>
</dbReference>
<evidence type="ECO:0000256" key="7">
    <source>
        <dbReference type="ARBA" id="ARBA00022737"/>
    </source>
</evidence>
<feature type="compositionally biased region" description="Polar residues" evidence="17">
    <location>
        <begin position="200"/>
        <end position="222"/>
    </location>
</feature>
<dbReference type="InterPro" id="IPR011009">
    <property type="entry name" value="Kinase-like_dom_sf"/>
</dbReference>
<feature type="compositionally biased region" description="Polar residues" evidence="17">
    <location>
        <begin position="1564"/>
        <end position="1580"/>
    </location>
</feature>
<dbReference type="SMART" id="SM00409">
    <property type="entry name" value="IG"/>
    <property type="match status" value="2"/>
</dbReference>
<reference evidence="20" key="1">
    <citation type="journal article" date="2018" name="Biotechnol. Bioeng.">
        <title>A reference genome of the Chinese hamster based on a hybrid assembly strategy.</title>
        <authorList>
            <person name="Rupp O."/>
            <person name="MacDonald M.L."/>
            <person name="Li S."/>
            <person name="Dhiman H."/>
            <person name="Polson S."/>
            <person name="Griep S."/>
            <person name="Heffner K."/>
            <person name="Hernandez I."/>
            <person name="Brinkrolf K."/>
            <person name="Jadhav V."/>
            <person name="Samoudi M."/>
            <person name="Hao H."/>
            <person name="Kingham B."/>
            <person name="Goesmann A."/>
            <person name="Betenbaugh M.J."/>
            <person name="Lewis N.E."/>
            <person name="Borth N."/>
            <person name="Lee K.H."/>
        </authorList>
    </citation>
    <scope>NUCLEOTIDE SEQUENCE [LARGE SCALE GENOMIC DNA]</scope>
    <source>
        <strain evidence="20">17A/GY</strain>
    </source>
</reference>
<accession>A0A9J7GR05</accession>
<dbReference type="InterPro" id="IPR003599">
    <property type="entry name" value="Ig_sub"/>
</dbReference>
<dbReference type="GeneID" id="100770843"/>
<feature type="region of interest" description="Disordered" evidence="17">
    <location>
        <begin position="1134"/>
        <end position="1169"/>
    </location>
</feature>
<dbReference type="EC" id="2.7.11.1" evidence="3"/>
<evidence type="ECO:0000256" key="1">
    <source>
        <dbReference type="ARBA" id="ARBA00004187"/>
    </source>
</evidence>
<evidence type="ECO:0000256" key="8">
    <source>
        <dbReference type="ARBA" id="ARBA00022777"/>
    </source>
</evidence>
<evidence type="ECO:0000256" key="5">
    <source>
        <dbReference type="ARBA" id="ARBA00022527"/>
    </source>
</evidence>
<evidence type="ECO:0000256" key="17">
    <source>
        <dbReference type="SAM" id="MobiDB-lite"/>
    </source>
</evidence>
<dbReference type="SMART" id="SM00408">
    <property type="entry name" value="IGc2"/>
    <property type="match status" value="2"/>
</dbReference>
<keyword evidence="6" id="KW-0808">Transferase</keyword>
<dbReference type="FunFam" id="3.20.200.10:FF:000005">
    <property type="entry name" value="Alpha-protein kinase 2"/>
    <property type="match status" value="1"/>
</dbReference>
<dbReference type="InterPro" id="IPR007110">
    <property type="entry name" value="Ig-like_dom"/>
</dbReference>
<comment type="catalytic activity">
    <reaction evidence="12">
        <text>L-threonyl-[protein] + ATP = O-phospho-L-threonyl-[protein] + ADP + H(+)</text>
        <dbReference type="Rhea" id="RHEA:46608"/>
        <dbReference type="Rhea" id="RHEA-COMP:11060"/>
        <dbReference type="Rhea" id="RHEA-COMP:11605"/>
        <dbReference type="ChEBI" id="CHEBI:15378"/>
        <dbReference type="ChEBI" id="CHEBI:30013"/>
        <dbReference type="ChEBI" id="CHEBI:30616"/>
        <dbReference type="ChEBI" id="CHEBI:61977"/>
        <dbReference type="ChEBI" id="CHEBI:456216"/>
        <dbReference type="EC" id="2.7.11.1"/>
    </reaction>
</comment>
<feature type="region of interest" description="Disordered" evidence="17">
    <location>
        <begin position="1725"/>
        <end position="1746"/>
    </location>
</feature>
<feature type="compositionally biased region" description="Basic and acidic residues" evidence="17">
    <location>
        <begin position="1726"/>
        <end position="1746"/>
    </location>
</feature>
<feature type="compositionally biased region" description="Basic and acidic residues" evidence="17">
    <location>
        <begin position="1646"/>
        <end position="1657"/>
    </location>
</feature>
<feature type="region of interest" description="Disordered" evidence="17">
    <location>
        <begin position="117"/>
        <end position="145"/>
    </location>
</feature>
<sequence length="2137" mass="233419">MTDPGCLQRHTLCFLSTLLSQKVPEKSDVVLRCMIAGQPKPEVTWYKNGQAIDKGGTVSSYEFFKNQYIHLLHLSCCTPSDAAVYQVSARSCVGMICCSASIEVQCLQDTQVTPDPVGGRDVSGQHETEIQEEDSINHTEEKWSPCKEEESMALGVCMSADSSPDKFNHSCSPQIVANYEPGVSNSEDPPDVEETRQRTEPYNPNNTQENSFHSDNTTGKQDASQHRIVHTTDPGLIGDGLGSKGSKEEGATLGHQNPKAQKYISFSLPLPEAAPCPYPGDSNSISLQPGPQVSSEDSDSDYELCPEITLTYMEEFSDDDLEYLECSDVMTDYSNAVWQRSLLGTDRDFLLESDDEEMEFNECGLGGCEHFISEMGCGPRVSGDMGPTNATTGLCSYHSQPQEVGVRSSGTSRHSPLPLHAGMTLTLGPHQDGTAKMTEPGRAPLPAASEAVENDCPGIRGETRDNPEAEEEFSSDSLQTMDKAETEAGVKSLSRGSEKSEVKQSLKSLDGERADEKHQGSRKAAPRPTRVRRPGMKANAKKQLLKDNAPKGTLDPLPKESTRHPLTGSYGGEPTQSEAGAPGWNSHIHAELCIPIPAEQDSKTPRPPADPLPNEGDTRFEGEGELFTKLSEASQTPDQTDHLQMQIQETTGEKNHLNQMPDFSLLAGEESSFTGTTTNFVYNLSKINKENASIQYLDLESCLQGPQQEARQNREGNLPDDLWEEPAHELSALEGNDEGVSQVPSSAHLLPSDSAHCREPEALSAAFSQPTASSLPLENVGSGSRGREAAWVMRCFEAGDQETCYDTMDLTVGASVDKYLPQEICPMDLELMEGQSKVCDLCSPDKTLAVLQTQGPQPAQSTYECSEDGEPATSPLPNSSFTWNMSQEASEGAVGETPADGGNPPSIFSSTGPCNLGGLGEIQPFCSENNSFVNVNEGGYESAHLVVAIDTLVSYSSVGGYPKEQSTQSIASVDCHQMTKEIEDTLADDTNVHAIKCHTVSVLEDNSLVDGTDQTSCEAQKENNFQCVSDIEPGHSLSSSTSETTREMFIPAPSIPGAHDLPSLPEGQGLWSASFQTDNQFGYKIQIVEGAHGGGLEEDFQEKGSERKQSSSHQHSLSANDFQELLPPISATQQEPFKHSSATSKEETEHSLDPRTSVSVVTEKTTEDNSQLLSSLPSLPDILLQEKEDIGIGSWAVGSKVKIITLEAPVNEIWPPEQAMNSGYKEAEVGLTVPSRGWALSDILRAGATRPEQGALGVAAWVPGPQPDRITALTVKKDTCAGDAPARHAYCSSPSSQCLGQPRLLESSVDPVEEEGLDVPVSPLEVSKSGEMESIEAMNKEQEGSQWKLCDPMFVNRFVNFPSVLESSVDPIDDRSEMECVWSEKPELSNSNTEGNESANRNTCQRADIQPAILQVPQPQNSGEIIPNERIINQNHVDREQADAKQSQAKKAKAETQAAICQTQCSGEERQRIPSVGNMSQIQDGNNRRLEEAEQMRKDMAEFISPMSPLSSRLVGMTPASVEVDTNDSTGHTYGGSEPRNHQDVLPMWKEKGTMESQCGKHMPSSSDLTQMPCTSSPKGNVTRLSISHDIEELKSEELQIAETKPLNSSHSPTMTLAFISGEFESEKAPEGVLLKDQCQKGSTLDSREKSREEQQKHVGAQTSKAPGARSAMSGSEEDKKKQEASGSGHLAAGVKKKILSRVAALRLRLEERENMRKNSILKKTPKFEKSLSRTDEKKDSKKTPCKVEGKAPVLLKKIQAEMAPDHSGNVKLSCQFAEIHEDSTIWWTKDSKSIAQVERSAGDNSSVSLAIVQAGQKDQGLYYCCLKNSYGKVTAEFNLTAEVLKQLSSRMEYRGCEEIEFSQLIFKEDVFNDSYFGDHLRGQISTEELHFGEGVHRKAFRSTVMQGLMPVFQPGHACVLKVHNAVAHGTRNNDELVQRNYKLAAQECYVQNTARYYAKIYAAEAQPLEGFGEVPEIIPIFLIHRPENNIPYATVEEELIGEFVKYSIRDGKEINFLRRDSEAGQKCCTFQHWVYQKTSGCLLVTDMQGVGMKLTDVGIATLAKGYKGFKGNCSMTFIDQFKALHQCNKYCKMLGLKSLQNNSQKPKKASISKSRVQTNSAPGKPPESGTPTEKKA</sequence>
<feature type="domain" description="Ig-like" evidence="18">
    <location>
        <begin position="4"/>
        <end position="103"/>
    </location>
</feature>
<dbReference type="SUPFAM" id="SSF48726">
    <property type="entry name" value="Immunoglobulin"/>
    <property type="match status" value="2"/>
</dbReference>
<dbReference type="InterPro" id="IPR013783">
    <property type="entry name" value="Ig-like_fold"/>
</dbReference>
<evidence type="ECO:0000256" key="3">
    <source>
        <dbReference type="ARBA" id="ARBA00012513"/>
    </source>
</evidence>
<feature type="compositionally biased region" description="Basic residues" evidence="17">
    <location>
        <begin position="520"/>
        <end position="535"/>
    </location>
</feature>
<feature type="domain" description="Alpha-type protein kinase" evidence="19">
    <location>
        <begin position="1868"/>
        <end position="2100"/>
    </location>
</feature>
<keyword evidence="7" id="KW-0677">Repeat</keyword>
<dbReference type="GO" id="GO:0005524">
    <property type="term" value="F:ATP binding"/>
    <property type="evidence" value="ECO:0007669"/>
    <property type="project" value="InterPro"/>
</dbReference>
<feature type="region of interest" description="Disordered" evidence="17">
    <location>
        <begin position="404"/>
        <end position="583"/>
    </location>
</feature>
<dbReference type="Pfam" id="PF02816">
    <property type="entry name" value="Alpha_kinase"/>
    <property type="match status" value="1"/>
</dbReference>
<evidence type="ECO:0000259" key="18">
    <source>
        <dbReference type="PROSITE" id="PS50835"/>
    </source>
</evidence>
<protein>
    <recommendedName>
        <fullName evidence="15">Alpha-protein kinase 2</fullName>
        <ecNumber evidence="3">2.7.11.1</ecNumber>
    </recommendedName>
    <alternativeName>
        <fullName evidence="16">Heart alpha-protein kinase</fullName>
    </alternativeName>
</protein>
<feature type="region of interest" description="Disordered" evidence="17">
    <location>
        <begin position="1640"/>
        <end position="1691"/>
    </location>
</feature>
<feature type="compositionally biased region" description="Polar residues" evidence="17">
    <location>
        <begin position="281"/>
        <end position="295"/>
    </location>
</feature>
<comment type="function">
    <text evidence="14">Protein kinase that recognizes phosphorylation sites in which the surrounding peptides have an alpha-helical conformation. Regulates cardiac development and cardiomyocyte differentiation by negatively regulating Wnt/beta-catenin signaling.</text>
</comment>
<keyword evidence="5" id="KW-0723">Serine/threonine-protein kinase</keyword>
<gene>
    <name evidence="21" type="primary">Alpk2</name>
</gene>
<dbReference type="FunFam" id="2.60.40.10:FF:000032">
    <property type="entry name" value="palladin isoform X1"/>
    <property type="match status" value="1"/>
</dbReference>
<dbReference type="PROSITE" id="PS50835">
    <property type="entry name" value="IG_LIKE"/>
    <property type="match status" value="2"/>
</dbReference>
<evidence type="ECO:0000256" key="4">
    <source>
        <dbReference type="ARBA" id="ARBA00022475"/>
    </source>
</evidence>
<evidence type="ECO:0000256" key="12">
    <source>
        <dbReference type="ARBA" id="ARBA00047899"/>
    </source>
</evidence>
<feature type="region of interest" description="Disordered" evidence="17">
    <location>
        <begin position="854"/>
        <end position="903"/>
    </location>
</feature>
<comment type="catalytic activity">
    <reaction evidence="13">
        <text>L-seryl-[protein] + ATP = O-phospho-L-seryl-[protein] + ADP + H(+)</text>
        <dbReference type="Rhea" id="RHEA:17989"/>
        <dbReference type="Rhea" id="RHEA-COMP:9863"/>
        <dbReference type="Rhea" id="RHEA-COMP:11604"/>
        <dbReference type="ChEBI" id="CHEBI:15378"/>
        <dbReference type="ChEBI" id="CHEBI:29999"/>
        <dbReference type="ChEBI" id="CHEBI:30616"/>
        <dbReference type="ChEBI" id="CHEBI:83421"/>
        <dbReference type="ChEBI" id="CHEBI:456216"/>
        <dbReference type="EC" id="2.7.11.1"/>
    </reaction>
</comment>
<feature type="region of interest" description="Disordered" evidence="17">
    <location>
        <begin position="178"/>
        <end position="255"/>
    </location>
</feature>
<dbReference type="PROSITE" id="PS51158">
    <property type="entry name" value="ALPHA_KINASE"/>
    <property type="match status" value="1"/>
</dbReference>
<feature type="region of interest" description="Disordered" evidence="17">
    <location>
        <begin position="1556"/>
        <end position="1580"/>
    </location>
</feature>
<dbReference type="PANTHER" id="PTHR47091:SF2">
    <property type="entry name" value="ALPHA-PROTEIN KINASE 2"/>
    <property type="match status" value="1"/>
</dbReference>
<dbReference type="CDD" id="cd16974">
    <property type="entry name" value="Alpha_kinase_ALPK2"/>
    <property type="match status" value="1"/>
</dbReference>
<dbReference type="Gene3D" id="3.20.200.10">
    <property type="entry name" value="MHCK/EF2 kinase"/>
    <property type="match status" value="1"/>
</dbReference>
<dbReference type="SUPFAM" id="SSF56112">
    <property type="entry name" value="Protein kinase-like (PK-like)"/>
    <property type="match status" value="1"/>
</dbReference>
<evidence type="ECO:0000256" key="10">
    <source>
        <dbReference type="ARBA" id="ARBA00023157"/>
    </source>
</evidence>
<dbReference type="Proteomes" id="UP001108280">
    <property type="component" value="Chromosome 2"/>
</dbReference>
<evidence type="ECO:0000256" key="16">
    <source>
        <dbReference type="ARBA" id="ARBA00080408"/>
    </source>
</evidence>
<dbReference type="GO" id="GO:0016323">
    <property type="term" value="C:basolateral plasma membrane"/>
    <property type="evidence" value="ECO:0007669"/>
    <property type="project" value="UniProtKB-SubCell"/>
</dbReference>
<feature type="compositionally biased region" description="Basic and acidic residues" evidence="17">
    <location>
        <begin position="496"/>
        <end position="519"/>
    </location>
</feature>
<feature type="compositionally biased region" description="Basic and acidic residues" evidence="17">
    <location>
        <begin position="1144"/>
        <end position="1153"/>
    </location>
</feature>
<dbReference type="InterPro" id="IPR036179">
    <property type="entry name" value="Ig-like_dom_sf"/>
</dbReference>
<evidence type="ECO:0000256" key="13">
    <source>
        <dbReference type="ARBA" id="ARBA00048679"/>
    </source>
</evidence>
<evidence type="ECO:0000256" key="9">
    <source>
        <dbReference type="ARBA" id="ARBA00023136"/>
    </source>
</evidence>
<comment type="subcellular location">
    <subcellularLocation>
        <location evidence="1">Basolateral cell membrane</location>
    </subcellularLocation>
</comment>
<feature type="region of interest" description="Disordered" evidence="17">
    <location>
        <begin position="1095"/>
        <end position="1117"/>
    </location>
</feature>
<feature type="compositionally biased region" description="Basic and acidic residues" evidence="17">
    <location>
        <begin position="123"/>
        <end position="145"/>
    </location>
</feature>
<dbReference type="RefSeq" id="XP_035296009.1">
    <property type="nucleotide sequence ID" value="XM_035440118.1"/>
</dbReference>
<evidence type="ECO:0000313" key="21">
    <source>
        <dbReference type="RefSeq" id="XP_035296009.1"/>
    </source>
</evidence>
<evidence type="ECO:0000256" key="6">
    <source>
        <dbReference type="ARBA" id="ARBA00022679"/>
    </source>
</evidence>
<feature type="region of interest" description="Disordered" evidence="17">
    <location>
        <begin position="598"/>
        <end position="620"/>
    </location>
</feature>
<dbReference type="InterPro" id="IPR004166">
    <property type="entry name" value="a-kinase_dom"/>
</dbReference>
<evidence type="ECO:0000256" key="15">
    <source>
        <dbReference type="ARBA" id="ARBA00073273"/>
    </source>
</evidence>
<evidence type="ECO:0000313" key="20">
    <source>
        <dbReference type="Proteomes" id="UP001108280"/>
    </source>
</evidence>
<proteinExistence type="inferred from homology"/>
<comment type="similarity">
    <text evidence="2">Belongs to the protein kinase superfamily. Alpha-type protein kinase family. ALPK subfamily.</text>
</comment>
<dbReference type="CTD" id="115701"/>
<dbReference type="KEGG" id="cge:100770843"/>
<feature type="domain" description="Ig-like" evidence="18">
    <location>
        <begin position="1753"/>
        <end position="1841"/>
    </location>
</feature>
<evidence type="ECO:0000256" key="14">
    <source>
        <dbReference type="ARBA" id="ARBA00059647"/>
    </source>
</evidence>
<name>A0A9J7GR05_CRIGR</name>
<reference evidence="21" key="3">
    <citation type="submission" date="2025-08" db="UniProtKB">
        <authorList>
            <consortium name="RefSeq"/>
        </authorList>
    </citation>
    <scope>IDENTIFICATION</scope>
    <source>
        <strain evidence="21">17A/GY</strain>
        <tissue evidence="21">Liver</tissue>
    </source>
</reference>
<evidence type="ECO:0000256" key="11">
    <source>
        <dbReference type="ARBA" id="ARBA00023319"/>
    </source>
</evidence>
<dbReference type="InterPro" id="IPR003598">
    <property type="entry name" value="Ig_sub2"/>
</dbReference>
<keyword evidence="11" id="KW-0393">Immunoglobulin domain</keyword>
<evidence type="ECO:0000259" key="19">
    <source>
        <dbReference type="PROSITE" id="PS51158"/>
    </source>
</evidence>
<dbReference type="PANTHER" id="PTHR47091">
    <property type="entry name" value="ALPHA-PROTEIN KINASE 2-RELATED"/>
    <property type="match status" value="1"/>
</dbReference>
<feature type="compositionally biased region" description="Polar residues" evidence="17">
    <location>
        <begin position="404"/>
        <end position="414"/>
    </location>
</feature>
<dbReference type="Gene3D" id="2.60.40.10">
    <property type="entry name" value="Immunoglobulins"/>
    <property type="match status" value="2"/>
</dbReference>
<feature type="compositionally biased region" description="Polar residues" evidence="17">
    <location>
        <begin position="854"/>
        <end position="864"/>
    </location>
</feature>
<reference evidence="20" key="2">
    <citation type="journal article" date="2020" name="Biotechnol. Bioeng.">
        <title>Chromosome-scale scaffolds for the Chinese hamster reference genome assembly to facilitate the study of the CHO epigenome.</title>
        <authorList>
            <person name="Hilliard W."/>
            <person name="MacDonald M."/>
            <person name="Lee K.H."/>
        </authorList>
    </citation>
    <scope>NUCLEOTIDE SEQUENCE [LARGE SCALE GENOMIC DNA]</scope>
    <source>
        <strain evidence="20">17A/GY</strain>
    </source>
</reference>
<dbReference type="Pfam" id="PF07679">
    <property type="entry name" value="I-set"/>
    <property type="match status" value="2"/>
</dbReference>
<feature type="region of interest" description="Disordered" evidence="17">
    <location>
        <begin position="2102"/>
        <end position="2137"/>
    </location>
</feature>
<feature type="compositionally biased region" description="Polar residues" evidence="17">
    <location>
        <begin position="875"/>
        <end position="889"/>
    </location>
</feature>
<dbReference type="SMART" id="SM00811">
    <property type="entry name" value="Alpha_kinase"/>
    <property type="match status" value="1"/>
</dbReference>
<feature type="compositionally biased region" description="Polar residues" evidence="17">
    <location>
        <begin position="2112"/>
        <end position="2122"/>
    </location>
</feature>
<evidence type="ECO:0000256" key="2">
    <source>
        <dbReference type="ARBA" id="ARBA00008651"/>
    </source>
</evidence>
<keyword evidence="9" id="KW-0472">Membrane</keyword>
<organism evidence="20 21">
    <name type="scientific">Cricetulus griseus</name>
    <name type="common">Chinese hamster</name>
    <name type="synonym">Cricetulus barabensis griseus</name>
    <dbReference type="NCBI Taxonomy" id="10029"/>
    <lineage>
        <taxon>Eukaryota</taxon>
        <taxon>Metazoa</taxon>
        <taxon>Chordata</taxon>
        <taxon>Craniata</taxon>
        <taxon>Vertebrata</taxon>
        <taxon>Euteleostomi</taxon>
        <taxon>Mammalia</taxon>
        <taxon>Eutheria</taxon>
        <taxon>Euarchontoglires</taxon>
        <taxon>Glires</taxon>
        <taxon>Rodentia</taxon>
        <taxon>Myomorpha</taxon>
        <taxon>Muroidea</taxon>
        <taxon>Cricetidae</taxon>
        <taxon>Cricetinae</taxon>
        <taxon>Cricetulus</taxon>
    </lineage>
</organism>